<evidence type="ECO:0000313" key="2">
    <source>
        <dbReference type="EMBL" id="MBJ6368948.1"/>
    </source>
</evidence>
<dbReference type="EMBL" id="JAELVQ010000017">
    <property type="protein sequence ID" value="MBJ6368948.1"/>
    <property type="molecule type" value="Genomic_DNA"/>
</dbReference>
<dbReference type="Pfam" id="PF11958">
    <property type="entry name" value="DUF3472"/>
    <property type="match status" value="1"/>
</dbReference>
<keyword evidence="3" id="KW-1185">Reference proteome</keyword>
<comment type="caution">
    <text evidence="2">The sequence shown here is derived from an EMBL/GenBank/DDBJ whole genome shotgun (WGS) entry which is preliminary data.</text>
</comment>
<protein>
    <submittedName>
        <fullName evidence="2">DUF5077 domain-containing protein</fullName>
    </submittedName>
</protein>
<feature type="domain" description="F5/8 type C" evidence="1">
    <location>
        <begin position="454"/>
        <end position="606"/>
    </location>
</feature>
<dbReference type="Pfam" id="PF16871">
    <property type="entry name" value="DUF5077"/>
    <property type="match status" value="1"/>
</dbReference>
<dbReference type="Pfam" id="PF00754">
    <property type="entry name" value="F5_F8_type_C"/>
    <property type="match status" value="1"/>
</dbReference>
<dbReference type="PROSITE" id="PS50022">
    <property type="entry name" value="FA58C_3"/>
    <property type="match status" value="1"/>
</dbReference>
<dbReference type="SUPFAM" id="SSF49785">
    <property type="entry name" value="Galactose-binding domain-like"/>
    <property type="match status" value="1"/>
</dbReference>
<accession>A0A8J7J5A0</accession>
<gene>
    <name evidence="2" type="ORF">JF259_12700</name>
</gene>
<dbReference type="InterPro" id="IPR000421">
    <property type="entry name" value="FA58C"/>
</dbReference>
<dbReference type="Proteomes" id="UP000610931">
    <property type="component" value="Unassembled WGS sequence"/>
</dbReference>
<sequence length="607" mass="66425">MKTIKLVLLVCISSLLCNYSCDKDETLNESEDMIAVNAGGPPPANSLSISVPCEGNSWVVDNPTATDNIIVSGGIKNWTSSSDKIRTYFYAKATGSIELGIKAKFAGNTTLKVTFDGVSQEKTFSSSNNFKKHYIGSVTINQVGYYYVELEGVTAGGGSFGEISDVLLGDNAWSSNITYVESDWFYWGRRGPSCHLGYEEPANKDITWFYNEVTVPVGMDPVGSYFMANGFSGGYFGMQVNSETDRHILFSVWSAYDTQDPNQIPAEYTVIPLGYGDGVTVGEFGGEGSGAQSYLNFPWVAGNTYKFLLKGESNVANSTDYTAYFYAPEVGEWKLIASFRKPYSSGPHLTTLYSFIENFHTTMGDETRLANYANQWVYDTQGNWYEMTTAQLGVDSTASNDVRFDYDGGVSSTSSNSFYLRNCGFFSDNGVPYSSHTRSANGVAPNINFSQLEVPSIPVHTEVDRSAWSVIDYSSQEDQGGEGSTGRAADVLDGNVNTYWHSCWSGCSAAPPHHITVDAGAAITVDGFRFVQRQSLNRTVKDIEIQVSNDNSNWQSLGDFVLAKTTANIDINLPSPATFRYFKFIAKVAHDGTNNASMAEISAYLIE</sequence>
<dbReference type="InterPro" id="IPR031712">
    <property type="entry name" value="DUF5077"/>
</dbReference>
<dbReference type="InterPro" id="IPR021862">
    <property type="entry name" value="DUF3472"/>
</dbReference>
<dbReference type="Gene3D" id="2.60.120.260">
    <property type="entry name" value="Galactose-binding domain-like"/>
    <property type="match status" value="1"/>
</dbReference>
<evidence type="ECO:0000313" key="3">
    <source>
        <dbReference type="Proteomes" id="UP000610931"/>
    </source>
</evidence>
<evidence type="ECO:0000259" key="1">
    <source>
        <dbReference type="PROSITE" id="PS50022"/>
    </source>
</evidence>
<proteinExistence type="predicted"/>
<name>A0A8J7J5A0_9FLAO</name>
<dbReference type="InterPro" id="IPR008979">
    <property type="entry name" value="Galactose-bd-like_sf"/>
</dbReference>
<dbReference type="AlphaFoldDB" id="A0A8J7J5A0"/>
<dbReference type="RefSeq" id="WP_199115709.1">
    <property type="nucleotide sequence ID" value="NZ_JAELVQ010000017.1"/>
</dbReference>
<organism evidence="2 3">
    <name type="scientific">Snuella sedimenti</name>
    <dbReference type="NCBI Taxonomy" id="2798802"/>
    <lineage>
        <taxon>Bacteria</taxon>
        <taxon>Pseudomonadati</taxon>
        <taxon>Bacteroidota</taxon>
        <taxon>Flavobacteriia</taxon>
        <taxon>Flavobacteriales</taxon>
        <taxon>Flavobacteriaceae</taxon>
        <taxon>Snuella</taxon>
    </lineage>
</organism>
<reference evidence="2" key="1">
    <citation type="submission" date="2020-12" db="EMBL/GenBank/DDBJ databases">
        <title>Snuella sp. nov., isolated from sediment in Incheon.</title>
        <authorList>
            <person name="Kim W."/>
        </authorList>
    </citation>
    <scope>NUCLEOTIDE SEQUENCE</scope>
    <source>
        <strain evidence="2">CAU 1569</strain>
    </source>
</reference>